<evidence type="ECO:0000313" key="3">
    <source>
        <dbReference type="Ensembl" id="ENSEBUP00000011140.1"/>
    </source>
</evidence>
<dbReference type="Ensembl" id="ENSEBUT00000011701.1">
    <property type="protein sequence ID" value="ENSEBUP00000011140.1"/>
    <property type="gene ID" value="ENSEBUG00000007155.1"/>
</dbReference>
<organism evidence="3 4">
    <name type="scientific">Eptatretus burgeri</name>
    <name type="common">Inshore hagfish</name>
    <dbReference type="NCBI Taxonomy" id="7764"/>
    <lineage>
        <taxon>Eukaryota</taxon>
        <taxon>Metazoa</taxon>
        <taxon>Chordata</taxon>
        <taxon>Craniata</taxon>
        <taxon>Vertebrata</taxon>
        <taxon>Cyclostomata</taxon>
        <taxon>Myxini</taxon>
        <taxon>Myxiniformes</taxon>
        <taxon>Myxinidae</taxon>
        <taxon>Eptatretinae</taxon>
        <taxon>Eptatretus</taxon>
    </lineage>
</organism>
<dbReference type="InterPro" id="IPR036186">
    <property type="entry name" value="Serpin_sf"/>
</dbReference>
<dbReference type="Pfam" id="PF00079">
    <property type="entry name" value="Serpin"/>
    <property type="match status" value="1"/>
</dbReference>
<keyword evidence="1" id="KW-0732">Signal</keyword>
<evidence type="ECO:0000256" key="1">
    <source>
        <dbReference type="SAM" id="SignalP"/>
    </source>
</evidence>
<feature type="chain" id="PRO_5034113782" description="Serpin domain-containing protein" evidence="1">
    <location>
        <begin position="18"/>
        <end position="158"/>
    </location>
</feature>
<evidence type="ECO:0000259" key="2">
    <source>
        <dbReference type="Pfam" id="PF00079"/>
    </source>
</evidence>
<sequence length="158" mass="18082">MKHIMFGLALLLAGSFAESPPLELSQVRVKETSHFMHRLAESFNDFAFDLYRSVIKDIPRKNVFMSPLTTSILISMLHMGSGEPTKLILARCLHLMQLKDTRVHATIKKLLEHINSMNSTSMAARIFIRKGEKAGLYLHHYLQIFMSTLMVVLYKGEF</sequence>
<proteinExistence type="predicted"/>
<feature type="signal peptide" evidence="1">
    <location>
        <begin position="1"/>
        <end position="17"/>
    </location>
</feature>
<evidence type="ECO:0000313" key="4">
    <source>
        <dbReference type="Proteomes" id="UP000694388"/>
    </source>
</evidence>
<dbReference type="Gene3D" id="3.30.497.10">
    <property type="entry name" value="Antithrombin, subunit I, domain 2"/>
    <property type="match status" value="1"/>
</dbReference>
<keyword evidence="4" id="KW-1185">Reference proteome</keyword>
<dbReference type="InterPro" id="IPR042178">
    <property type="entry name" value="Serpin_sf_1"/>
</dbReference>
<protein>
    <recommendedName>
        <fullName evidence="2">Serpin domain-containing protein</fullName>
    </recommendedName>
</protein>
<name>A0A8C4Q7D2_EPTBU</name>
<dbReference type="SUPFAM" id="SSF56574">
    <property type="entry name" value="Serpins"/>
    <property type="match status" value="1"/>
</dbReference>
<accession>A0A8C4Q7D2</accession>
<dbReference type="InterPro" id="IPR023796">
    <property type="entry name" value="Serpin_dom"/>
</dbReference>
<reference evidence="3" key="2">
    <citation type="submission" date="2025-09" db="UniProtKB">
        <authorList>
            <consortium name="Ensembl"/>
        </authorList>
    </citation>
    <scope>IDENTIFICATION</scope>
</reference>
<dbReference type="Proteomes" id="UP000694388">
    <property type="component" value="Unplaced"/>
</dbReference>
<dbReference type="AlphaFoldDB" id="A0A8C4Q7D2"/>
<reference evidence="3" key="1">
    <citation type="submission" date="2025-08" db="UniProtKB">
        <authorList>
            <consortium name="Ensembl"/>
        </authorList>
    </citation>
    <scope>IDENTIFICATION</scope>
</reference>
<feature type="domain" description="Serpin" evidence="2">
    <location>
        <begin position="43"/>
        <end position="133"/>
    </location>
</feature>